<dbReference type="Proteomes" id="UP000196084">
    <property type="component" value="Unassembled WGS sequence"/>
</dbReference>
<dbReference type="EMBL" id="MWPH01000002">
    <property type="protein sequence ID" value="OVE85241.1"/>
    <property type="molecule type" value="Genomic_DNA"/>
</dbReference>
<reference evidence="1 2" key="1">
    <citation type="submission" date="2017-02" db="EMBL/GenBank/DDBJ databases">
        <title>Natronthermophilus aegyptiacus gen. nov.,sp. nov., an aerobic, extremely halophilic alkalithermophilic archaeon isolated from the athalassohaline Wadi An Natrun, Egypt.</title>
        <authorList>
            <person name="Zhao B."/>
        </authorList>
    </citation>
    <scope>NUCLEOTIDE SEQUENCE [LARGE SCALE GENOMIC DNA]</scope>
    <source>
        <strain evidence="1 2">CGMCC 1.3597</strain>
    </source>
</reference>
<evidence type="ECO:0000313" key="2">
    <source>
        <dbReference type="Proteomes" id="UP000196084"/>
    </source>
</evidence>
<keyword evidence="2" id="KW-1185">Reference proteome</keyword>
<name>A0A202EAI3_9EURY</name>
<accession>A0A202EAI3</accession>
<evidence type="ECO:0000313" key="1">
    <source>
        <dbReference type="EMBL" id="OVE85241.1"/>
    </source>
</evidence>
<dbReference type="Pfam" id="PF06510">
    <property type="entry name" value="DUF1102"/>
    <property type="match status" value="1"/>
</dbReference>
<organism evidence="1 2">
    <name type="scientific">Natronolimnobius baerhuensis</name>
    <dbReference type="NCBI Taxonomy" id="253108"/>
    <lineage>
        <taxon>Archaea</taxon>
        <taxon>Methanobacteriati</taxon>
        <taxon>Methanobacteriota</taxon>
        <taxon>Stenosarchaea group</taxon>
        <taxon>Halobacteria</taxon>
        <taxon>Halobacteriales</taxon>
        <taxon>Natrialbaceae</taxon>
        <taxon>Natronolimnobius</taxon>
    </lineage>
</organism>
<protein>
    <submittedName>
        <fullName evidence="1">DUF1102 domain-containing protein</fullName>
    </submittedName>
</protein>
<dbReference type="InterPro" id="IPR009482">
    <property type="entry name" value="DUF1102"/>
</dbReference>
<sequence>MERRKFVIGLGALASGTAAAVGTGAFSSVTATRDIDVEVADDSSAYLGLRGAGGANSDYVTEDGTDETLTIDLSSSNDDVAGGGEGVNPNAVTQIDDLFEISNQGAQEVSVSLTKDGDNADLVSFYSANEAYDGDSLSGDGVTLGTGETTTVSLEIDTRDADVGDGDELLDTVTFNADA</sequence>
<dbReference type="AlphaFoldDB" id="A0A202EAI3"/>
<gene>
    <name evidence="1" type="ORF">B2G88_11790</name>
</gene>
<proteinExistence type="predicted"/>
<comment type="caution">
    <text evidence="1">The sequence shown here is derived from an EMBL/GenBank/DDBJ whole genome shotgun (WGS) entry which is preliminary data.</text>
</comment>